<dbReference type="Proteomes" id="UP000614410">
    <property type="component" value="Unassembled WGS sequence"/>
</dbReference>
<dbReference type="InterPro" id="IPR028994">
    <property type="entry name" value="Integrin_alpha_N"/>
</dbReference>
<accession>A0A934NF12</accession>
<dbReference type="AlphaFoldDB" id="A0A934NF12"/>
<keyword evidence="2" id="KW-1133">Transmembrane helix</keyword>
<feature type="compositionally biased region" description="Polar residues" evidence="1">
    <location>
        <begin position="412"/>
        <end position="427"/>
    </location>
</feature>
<evidence type="ECO:0008006" key="5">
    <source>
        <dbReference type="Google" id="ProtNLM"/>
    </source>
</evidence>
<proteinExistence type="predicted"/>
<name>A0A934NF12_9BACT</name>
<feature type="region of interest" description="Disordered" evidence="1">
    <location>
        <begin position="407"/>
        <end position="427"/>
    </location>
</feature>
<evidence type="ECO:0000256" key="2">
    <source>
        <dbReference type="SAM" id="Phobius"/>
    </source>
</evidence>
<dbReference type="EMBL" id="JAEKNN010000005">
    <property type="protein sequence ID" value="MBJ7607985.1"/>
    <property type="molecule type" value="Genomic_DNA"/>
</dbReference>
<feature type="region of interest" description="Disordered" evidence="1">
    <location>
        <begin position="1"/>
        <end position="27"/>
    </location>
</feature>
<protein>
    <recommendedName>
        <fullName evidence="5">VCBS repeat-containing protein</fullName>
    </recommendedName>
</protein>
<evidence type="ECO:0000313" key="3">
    <source>
        <dbReference type="EMBL" id="MBJ7607985.1"/>
    </source>
</evidence>
<organism evidence="3 4">
    <name type="scientific">Candidatus Amunia macphersoniae</name>
    <dbReference type="NCBI Taxonomy" id="3127014"/>
    <lineage>
        <taxon>Bacteria</taxon>
        <taxon>Bacillati</taxon>
        <taxon>Candidatus Dormiibacterota</taxon>
        <taxon>Candidatus Dormibacteria</taxon>
        <taxon>Candidatus Aeolococcales</taxon>
        <taxon>Candidatus Aeolococcaceae</taxon>
        <taxon>Candidatus Amunia</taxon>
    </lineage>
</organism>
<sequence>MTDDHHLTGEDRKTLQSHHDDSVAGVGTSAANFPLQLGADGASSPAAADLLGNNQNEIVFGTSDGQVHALRSDGAELPGWPVSVSPLAYHTGEAAFRDPEVAAAAGRVHSAIIASVAVGDLDRTGHLEVVAADMSGYIYAFEADGSLRPGFPVRANPDYSAQGTPPFFNRNTDNRVQFGFLASPTLADLDKNGQLSIIDGSLDRHLYAWNGDGAQRPGFPVLLASPEKVQSVDPVTHRVTLVANSGADIGTKIVSTAAVGDLLGDGHQEILVGRNEEYASARDGGFNATADSFPLAQVLQSTGLVPTGNSRLYAVYSDGYCHGLSTCMAAPPAAVPSNAYAPHWPVKVGIADMSVLPEVGTGIDTGASLAAFSCPVSNQPGLKVGVSSAAGPAYVFQSDGSSCYGTGAGADGSSSQQRSLDSTVNSGGNSVDSPYVPAFGEGAFADLTGSGDIVYTTATSGTKKLLDVAINDHQLNAQNQLAAWSVSTGKMHPAYPHFVNDLQFLAGPAAADIGPGGTGLQELIEGSATSDLRAITPAGAELPGFTKNTGDWTIAVPLVTTLGTDPNLKLVSLTRSGSLFVWNTPANACAVASSPKFRHDGWNTGNLSTVADRPSTITDLSGAPTGGGESLSFTAPTGHGACGNAVNFEVRTYACSAEGSSPGFPEPALVAPASPAGTAEKLTLSQVPANTAVIAVSATNNAGRAGGNLGAAAYVVIGTPPPGCVSAIETTVPQSTPPTALAEMGALGAMGAGGLVIGVASVAARRRRRRTRTGR</sequence>
<evidence type="ECO:0000313" key="4">
    <source>
        <dbReference type="Proteomes" id="UP000614410"/>
    </source>
</evidence>
<dbReference type="SUPFAM" id="SSF69318">
    <property type="entry name" value="Integrin alpha N-terminal domain"/>
    <property type="match status" value="1"/>
</dbReference>
<feature type="transmembrane region" description="Helical" evidence="2">
    <location>
        <begin position="744"/>
        <end position="764"/>
    </location>
</feature>
<feature type="compositionally biased region" description="Basic and acidic residues" evidence="1">
    <location>
        <begin position="1"/>
        <end position="22"/>
    </location>
</feature>
<reference evidence="3 4" key="1">
    <citation type="submission" date="2020-10" db="EMBL/GenBank/DDBJ databases">
        <title>Ca. Dormibacterota MAGs.</title>
        <authorList>
            <person name="Montgomery K."/>
        </authorList>
    </citation>
    <scope>NUCLEOTIDE SEQUENCE [LARGE SCALE GENOMIC DNA]</scope>
    <source>
        <strain evidence="3">Mitchell_Peninsula_5</strain>
    </source>
</reference>
<evidence type="ECO:0000256" key="1">
    <source>
        <dbReference type="SAM" id="MobiDB-lite"/>
    </source>
</evidence>
<comment type="caution">
    <text evidence="3">The sequence shown here is derived from an EMBL/GenBank/DDBJ whole genome shotgun (WGS) entry which is preliminary data.</text>
</comment>
<keyword evidence="2" id="KW-0812">Transmembrane</keyword>
<gene>
    <name evidence="3" type="ORF">JF887_00940</name>
</gene>
<keyword evidence="2" id="KW-0472">Membrane</keyword>